<feature type="active site" evidence="6">
    <location>
        <position position="154"/>
    </location>
</feature>
<dbReference type="InterPro" id="IPR035914">
    <property type="entry name" value="Sperma_CUB_dom_sf"/>
</dbReference>
<protein>
    <recommendedName>
        <fullName evidence="7">Metalloendopeptidase</fullName>
        <ecNumber evidence="7">3.4.24.-</ecNumber>
    </recommendedName>
</protein>
<dbReference type="PROSITE" id="PS00022">
    <property type="entry name" value="EGF_1"/>
    <property type="match status" value="1"/>
</dbReference>
<dbReference type="Gene3D" id="3.40.390.10">
    <property type="entry name" value="Collagenase (Catalytic Domain)"/>
    <property type="match status" value="1"/>
</dbReference>
<evidence type="ECO:0000256" key="2">
    <source>
        <dbReference type="ARBA" id="ARBA00022723"/>
    </source>
</evidence>
<accession>A0A090L1H9</accession>
<feature type="chain" id="PRO_5015017691" description="Metalloendopeptidase" evidence="7">
    <location>
        <begin position="20"/>
        <end position="409"/>
    </location>
</feature>
<dbReference type="InterPro" id="IPR001506">
    <property type="entry name" value="Peptidase_M12A"/>
</dbReference>
<evidence type="ECO:0000256" key="3">
    <source>
        <dbReference type="ARBA" id="ARBA00022833"/>
    </source>
</evidence>
<dbReference type="GO" id="GO:0004222">
    <property type="term" value="F:metalloendopeptidase activity"/>
    <property type="evidence" value="ECO:0007669"/>
    <property type="project" value="UniProtKB-UniRule"/>
</dbReference>
<keyword evidence="6 7" id="KW-0645">Protease</keyword>
<dbReference type="Gene3D" id="2.60.120.290">
    <property type="entry name" value="Spermadhesin, CUB domain"/>
    <property type="match status" value="1"/>
</dbReference>
<evidence type="ECO:0000313" key="11">
    <source>
        <dbReference type="WBParaSite" id="SRAE_0000045000.1"/>
    </source>
</evidence>
<feature type="signal peptide" evidence="7">
    <location>
        <begin position="1"/>
        <end position="19"/>
    </location>
</feature>
<dbReference type="AlphaFoldDB" id="A0A090L1H9"/>
<keyword evidence="6 7" id="KW-0378">Hydrolase</keyword>
<keyword evidence="2 6" id="KW-0479">Metal-binding</keyword>
<reference evidence="9" key="1">
    <citation type="submission" date="2014-09" db="EMBL/GenBank/DDBJ databases">
        <authorList>
            <person name="Aslett A.Martin."/>
        </authorList>
    </citation>
    <scope>NUCLEOTIDE SEQUENCE</scope>
    <source>
        <strain evidence="9">ED321 Heterogonic</strain>
    </source>
</reference>
<dbReference type="PRINTS" id="PR00480">
    <property type="entry name" value="ASTACIN"/>
</dbReference>
<evidence type="ECO:0000256" key="4">
    <source>
        <dbReference type="ARBA" id="ARBA00023049"/>
    </source>
</evidence>
<dbReference type="PROSITE" id="PS01186">
    <property type="entry name" value="EGF_2"/>
    <property type="match status" value="1"/>
</dbReference>
<evidence type="ECO:0000313" key="12">
    <source>
        <dbReference type="WormBase" id="SRAE_0000045000"/>
    </source>
</evidence>
<dbReference type="CTD" id="36373692"/>
<dbReference type="OrthoDB" id="291007at2759"/>
<feature type="binding site" evidence="6">
    <location>
        <position position="163"/>
    </location>
    <ligand>
        <name>Zn(2+)</name>
        <dbReference type="ChEBI" id="CHEBI:29105"/>
        <note>catalytic</note>
    </ligand>
</feature>
<proteinExistence type="predicted"/>
<dbReference type="RefSeq" id="XP_024500533.1">
    <property type="nucleotide sequence ID" value="XM_024646342.1"/>
</dbReference>
<dbReference type="GO" id="GO:0006508">
    <property type="term" value="P:proteolysis"/>
    <property type="evidence" value="ECO:0007669"/>
    <property type="project" value="UniProtKB-KW"/>
</dbReference>
<dbReference type="WormBase" id="SRAE_0000045000">
    <property type="protein sequence ID" value="SRP06601"/>
    <property type="gene ID" value="WBGene00256194"/>
</dbReference>
<dbReference type="GO" id="GO:0008270">
    <property type="term" value="F:zinc ion binding"/>
    <property type="evidence" value="ECO:0007669"/>
    <property type="project" value="UniProtKB-UniRule"/>
</dbReference>
<keyword evidence="4 6" id="KW-0482">Metalloprotease</keyword>
<keyword evidence="10" id="KW-1185">Reference proteome</keyword>
<dbReference type="PANTHER" id="PTHR10127">
    <property type="entry name" value="DISCOIDIN, CUB, EGF, LAMININ , AND ZINC METALLOPROTEASE DOMAIN CONTAINING"/>
    <property type="match status" value="1"/>
</dbReference>
<evidence type="ECO:0000256" key="7">
    <source>
        <dbReference type="RuleBase" id="RU361183"/>
    </source>
</evidence>
<dbReference type="PROSITE" id="PS51864">
    <property type="entry name" value="ASTACIN"/>
    <property type="match status" value="1"/>
</dbReference>
<evidence type="ECO:0000313" key="10">
    <source>
        <dbReference type="Proteomes" id="UP000035682"/>
    </source>
</evidence>
<keyword evidence="5 6" id="KW-1015">Disulfide bond</keyword>
<dbReference type="InterPro" id="IPR006026">
    <property type="entry name" value="Peptidase_Metallo"/>
</dbReference>
<dbReference type="PANTHER" id="PTHR10127:SF891">
    <property type="entry name" value="ZINC METALLOPROTEINASE NAS-29"/>
    <property type="match status" value="1"/>
</dbReference>
<feature type="domain" description="Peptidase M12A" evidence="8">
    <location>
        <begin position="62"/>
        <end position="256"/>
    </location>
</feature>
<reference evidence="11" key="3">
    <citation type="submission" date="2020-12" db="UniProtKB">
        <authorList>
            <consortium name="WormBaseParasite"/>
        </authorList>
    </citation>
    <scope>IDENTIFICATION</scope>
</reference>
<feature type="binding site" evidence="6">
    <location>
        <position position="157"/>
    </location>
    <ligand>
        <name>Zn(2+)</name>
        <dbReference type="ChEBI" id="CHEBI:29105"/>
        <note>catalytic</note>
    </ligand>
</feature>
<reference evidence="10" key="2">
    <citation type="submission" date="2014-09" db="EMBL/GenBank/DDBJ databases">
        <authorList>
            <person name="Martin A.A."/>
        </authorList>
    </citation>
    <scope>NUCLEOTIDE SEQUENCE</scope>
    <source>
        <strain evidence="10">ED321</strain>
    </source>
</reference>
<evidence type="ECO:0000256" key="1">
    <source>
        <dbReference type="ARBA" id="ARBA00022536"/>
    </source>
</evidence>
<evidence type="ECO:0000259" key="8">
    <source>
        <dbReference type="PROSITE" id="PS51864"/>
    </source>
</evidence>
<dbReference type="InterPro" id="IPR024079">
    <property type="entry name" value="MetalloPept_cat_dom_sf"/>
</dbReference>
<keyword evidence="3 6" id="KW-0862">Zinc</keyword>
<dbReference type="EC" id="3.4.24.-" evidence="7"/>
<keyword evidence="7" id="KW-0732">Signal</keyword>
<name>A0A090L1H9_STRRB</name>
<comment type="caution">
    <text evidence="6">Lacks conserved residue(s) required for the propagation of feature annotation.</text>
</comment>
<dbReference type="SUPFAM" id="SSF49854">
    <property type="entry name" value="Spermadhesin, CUB domain"/>
    <property type="match status" value="1"/>
</dbReference>
<comment type="cofactor">
    <cofactor evidence="6 7">
        <name>Zn(2+)</name>
        <dbReference type="ChEBI" id="CHEBI:29105"/>
    </cofactor>
    <text evidence="6 7">Binds 1 zinc ion per subunit.</text>
</comment>
<sequence length="409" mass="48476">MFLFSVIFKLYFFIIAINANSSIIKKRFEVKTNSKRSIQEKKYFENNFSERNNLVDSIREKRKIRINLYNWTLPISYHVKFPLNFGLISSALRILEKNTCLRFQGRKYFIPNQSGICYAFSSECSSFVGKEHKNNWQFIKISKPCYNIGGILHETLHALGLFHEQCRPDRNSYVEVNENELGENYKGNCDKVYSYELFDYILPYDYGSIMHYGVFSFSKSGQKTLIPKFPFYENTIGHLERLSFNDIKVLNLHYCSDKCMNYIYCKNDGYQNPNNCNVCKCIEGFSGVHCEKYARPLRNCQQTEIAVTKNSKYLRIYGKKYCIYHLKSSQTKRILIKISKIRMNYPIFYTCKFANTFEVKYFIDKSTTGARFCGNINRKYILSHNNYIILYYRSLNHESFVNIYFKEIN</sequence>
<feature type="disulfide bond" evidence="6">
    <location>
        <begin position="100"/>
        <end position="255"/>
    </location>
</feature>
<evidence type="ECO:0000256" key="5">
    <source>
        <dbReference type="ARBA" id="ARBA00023157"/>
    </source>
</evidence>
<dbReference type="Pfam" id="PF01400">
    <property type="entry name" value="Astacin"/>
    <property type="match status" value="1"/>
</dbReference>
<dbReference type="GeneID" id="36373692"/>
<organism evidence="9">
    <name type="scientific">Strongyloides ratti</name>
    <name type="common">Parasitic roundworm</name>
    <dbReference type="NCBI Taxonomy" id="34506"/>
    <lineage>
        <taxon>Eukaryota</taxon>
        <taxon>Metazoa</taxon>
        <taxon>Ecdysozoa</taxon>
        <taxon>Nematoda</taxon>
        <taxon>Chromadorea</taxon>
        <taxon>Rhabditida</taxon>
        <taxon>Tylenchina</taxon>
        <taxon>Panagrolaimomorpha</taxon>
        <taxon>Strongyloidoidea</taxon>
        <taxon>Strongyloididae</taxon>
        <taxon>Strongyloides</taxon>
    </lineage>
</organism>
<dbReference type="EMBL" id="LN609407">
    <property type="protein sequence ID" value="CEF61324.1"/>
    <property type="molecule type" value="Genomic_DNA"/>
</dbReference>
<dbReference type="Proteomes" id="UP000035682">
    <property type="component" value="Unplaced"/>
</dbReference>
<feature type="binding site" evidence="6">
    <location>
        <position position="153"/>
    </location>
    <ligand>
        <name>Zn(2+)</name>
        <dbReference type="ChEBI" id="CHEBI:29105"/>
        <note>catalytic</note>
    </ligand>
</feature>
<keyword evidence="1" id="KW-0245">EGF-like domain</keyword>
<dbReference type="SMART" id="SM00235">
    <property type="entry name" value="ZnMc"/>
    <property type="match status" value="1"/>
</dbReference>
<gene>
    <name evidence="9 11 12" type="ORF">SRAE_0000045000</name>
</gene>
<evidence type="ECO:0000256" key="6">
    <source>
        <dbReference type="PROSITE-ProRule" id="PRU01211"/>
    </source>
</evidence>
<dbReference type="WBParaSite" id="SRAE_0000045000.1">
    <property type="protein sequence ID" value="SRAE_0000045000.1"/>
    <property type="gene ID" value="WBGene00256194"/>
</dbReference>
<evidence type="ECO:0000313" key="9">
    <source>
        <dbReference type="EMBL" id="CEF61324.1"/>
    </source>
</evidence>
<dbReference type="InterPro" id="IPR000742">
    <property type="entry name" value="EGF"/>
</dbReference>
<dbReference type="SUPFAM" id="SSF55486">
    <property type="entry name" value="Metalloproteases ('zincins'), catalytic domain"/>
    <property type="match status" value="1"/>
</dbReference>